<gene>
    <name evidence="14" type="primary">fliF</name>
    <name evidence="14" type="ORF">RBR11_04645</name>
</gene>
<evidence type="ECO:0000256" key="11">
    <source>
        <dbReference type="SAM" id="Phobius"/>
    </source>
</evidence>
<dbReference type="Pfam" id="PF08345">
    <property type="entry name" value="YscJ_FliF_C"/>
    <property type="match status" value="1"/>
</dbReference>
<comment type="subcellular location">
    <subcellularLocation>
        <location evidence="1 9">Bacterial flagellum basal body</location>
    </subcellularLocation>
    <subcellularLocation>
        <location evidence="2">Cell membrane</location>
        <topology evidence="2">Multi-pass membrane protein</topology>
    </subcellularLocation>
</comment>
<evidence type="ECO:0000256" key="5">
    <source>
        <dbReference type="ARBA" id="ARBA00022692"/>
    </source>
</evidence>
<keyword evidence="15" id="KW-1185">Reference proteome</keyword>
<comment type="similarity">
    <text evidence="3 9">Belongs to the FliF family.</text>
</comment>
<evidence type="ECO:0000256" key="1">
    <source>
        <dbReference type="ARBA" id="ARBA00004117"/>
    </source>
</evidence>
<dbReference type="Gene3D" id="3.30.300.30">
    <property type="match status" value="1"/>
</dbReference>
<feature type="region of interest" description="Disordered" evidence="10">
    <location>
        <begin position="270"/>
        <end position="351"/>
    </location>
</feature>
<dbReference type="InterPro" id="IPR013556">
    <property type="entry name" value="Flag_M-ring_C"/>
</dbReference>
<evidence type="ECO:0000256" key="4">
    <source>
        <dbReference type="ARBA" id="ARBA00022475"/>
    </source>
</evidence>
<keyword evidence="14" id="KW-0282">Flagellum</keyword>
<feature type="domain" description="Flagellar M-ring N-terminal" evidence="12">
    <location>
        <begin position="46"/>
        <end position="219"/>
    </location>
</feature>
<feature type="transmembrane region" description="Helical" evidence="11">
    <location>
        <begin position="428"/>
        <end position="451"/>
    </location>
</feature>
<sequence>MPTLLVRSLDRARRVISGFTLAQRTIAVIGLALLVMGAVALGSWLARPQMSPLFTGLSASDASAVVEQLKSAGVGYELTDGGATILVPDDKVYPQRLAAAAAGLPSDTSKGYTLLDKMGVTASEFQQSVTYKRAIEGELANTIGAMNGITTATVQLAIPKDSVFVSEKQNPTASVFVKTKNGATLGDNQVQAIVHLTSAAIPGMRPQDVAVTDQNGTVLWAVGAGLVGGSSKQATEYETKVASAVGRMLETIVGAGNATVTVAADVANSTSERMDETYTAPTPAPTGGPLSSSEKTKTESYTGAKGTGTGVLGPDNIAVPSGADGNGAYKSEESTKDNAINKSTQKTVTPAGEVTRQTVSIALNQGVVKGVTAQQVQALVATAAGIDTRRGDTVTVEFVPFSTAAAAGATAALTQAENEKAAQRQADLLRTAIIGGAIVLAAIILVVFLVIRARRRRLALDDSGPIGLLDAMTESEEQKLRALRSLGSPMALPAPVHPLELPTAVLELDEEPEASQIVVERRRREIDDIVKTDPEAAATALASLMDEAHA</sequence>
<dbReference type="EMBL" id="JAVFCB010000002">
    <property type="protein sequence ID" value="MDQ4213196.1"/>
    <property type="molecule type" value="Genomic_DNA"/>
</dbReference>
<evidence type="ECO:0000256" key="3">
    <source>
        <dbReference type="ARBA" id="ARBA00007971"/>
    </source>
</evidence>
<dbReference type="Proteomes" id="UP001230289">
    <property type="component" value="Unassembled WGS sequence"/>
</dbReference>
<evidence type="ECO:0000259" key="12">
    <source>
        <dbReference type="Pfam" id="PF01514"/>
    </source>
</evidence>
<proteinExistence type="inferred from homology"/>
<comment type="caution">
    <text evidence="14">The sequence shown here is derived from an EMBL/GenBank/DDBJ whole genome shotgun (WGS) entry which is preliminary data.</text>
</comment>
<dbReference type="InterPro" id="IPR000067">
    <property type="entry name" value="FlgMring_FliF"/>
</dbReference>
<evidence type="ECO:0000256" key="2">
    <source>
        <dbReference type="ARBA" id="ARBA00004651"/>
    </source>
</evidence>
<keyword evidence="4" id="KW-1003">Cell membrane</keyword>
<dbReference type="InterPro" id="IPR006182">
    <property type="entry name" value="FliF_N_dom"/>
</dbReference>
<evidence type="ECO:0000256" key="6">
    <source>
        <dbReference type="ARBA" id="ARBA00022989"/>
    </source>
</evidence>
<dbReference type="PANTHER" id="PTHR30046">
    <property type="entry name" value="FLAGELLAR M-RING PROTEIN"/>
    <property type="match status" value="1"/>
</dbReference>
<comment type="function">
    <text evidence="9">The M ring may be actively involved in energy transduction.</text>
</comment>
<keyword evidence="6 11" id="KW-1133">Transmembrane helix</keyword>
<dbReference type="PIRSF" id="PIRSF004862">
    <property type="entry name" value="FliF"/>
    <property type="match status" value="1"/>
</dbReference>
<organism evidence="14 15">
    <name type="scientific">Microbacterium capsulatum</name>
    <dbReference type="NCBI Taxonomy" id="3041921"/>
    <lineage>
        <taxon>Bacteria</taxon>
        <taxon>Bacillati</taxon>
        <taxon>Actinomycetota</taxon>
        <taxon>Actinomycetes</taxon>
        <taxon>Micrococcales</taxon>
        <taxon>Microbacteriaceae</taxon>
        <taxon>Microbacterium</taxon>
    </lineage>
</organism>
<feature type="transmembrane region" description="Helical" evidence="11">
    <location>
        <begin position="21"/>
        <end position="45"/>
    </location>
</feature>
<dbReference type="PRINTS" id="PR01009">
    <property type="entry name" value="FLGMRINGFLIF"/>
</dbReference>
<dbReference type="PANTHER" id="PTHR30046:SF0">
    <property type="entry name" value="FLAGELLAR M-RING PROTEIN"/>
    <property type="match status" value="1"/>
</dbReference>
<dbReference type="NCBIfam" id="TIGR00206">
    <property type="entry name" value="fliF"/>
    <property type="match status" value="1"/>
</dbReference>
<evidence type="ECO:0000256" key="7">
    <source>
        <dbReference type="ARBA" id="ARBA00023136"/>
    </source>
</evidence>
<keyword evidence="5 11" id="KW-0812">Transmembrane</keyword>
<keyword evidence="7 11" id="KW-0472">Membrane</keyword>
<feature type="domain" description="Flagellar M-ring C-terminal" evidence="13">
    <location>
        <begin position="249"/>
        <end position="401"/>
    </location>
</feature>
<evidence type="ECO:0000256" key="10">
    <source>
        <dbReference type="SAM" id="MobiDB-lite"/>
    </source>
</evidence>
<reference evidence="14 15" key="1">
    <citation type="submission" date="2023-08" db="EMBL/GenBank/DDBJ databases">
        <title>Microbacterium sp. nov., isolated from a waste landfill.</title>
        <authorList>
            <person name="Wen W."/>
        </authorList>
    </citation>
    <scope>NUCLEOTIDE SEQUENCE [LARGE SCALE GENOMIC DNA]</scope>
    <source>
        <strain evidence="14 15">ASV81</strain>
    </source>
</reference>
<protein>
    <recommendedName>
        <fullName evidence="9">Flagellar M-ring protein</fullName>
    </recommendedName>
</protein>
<evidence type="ECO:0000259" key="13">
    <source>
        <dbReference type="Pfam" id="PF08345"/>
    </source>
</evidence>
<evidence type="ECO:0000313" key="14">
    <source>
        <dbReference type="EMBL" id="MDQ4213196.1"/>
    </source>
</evidence>
<dbReference type="RefSeq" id="WP_308488131.1">
    <property type="nucleotide sequence ID" value="NZ_JAVFCB010000002.1"/>
</dbReference>
<dbReference type="Pfam" id="PF01514">
    <property type="entry name" value="YscJ_FliF"/>
    <property type="match status" value="1"/>
</dbReference>
<accession>A0ABU0XDJ6</accession>
<keyword evidence="14" id="KW-0966">Cell projection</keyword>
<feature type="compositionally biased region" description="Polar residues" evidence="10">
    <location>
        <begin position="337"/>
        <end position="348"/>
    </location>
</feature>
<feature type="compositionally biased region" description="Low complexity" evidence="10">
    <location>
        <begin position="277"/>
        <end position="293"/>
    </location>
</feature>
<dbReference type="InterPro" id="IPR045851">
    <property type="entry name" value="AMP-bd_C_sf"/>
</dbReference>
<keyword evidence="8 9" id="KW-0975">Bacterial flagellum</keyword>
<evidence type="ECO:0000313" key="15">
    <source>
        <dbReference type="Proteomes" id="UP001230289"/>
    </source>
</evidence>
<keyword evidence="14" id="KW-0969">Cilium</keyword>
<name>A0ABU0XDJ6_9MICO</name>
<evidence type="ECO:0000256" key="9">
    <source>
        <dbReference type="PIRNR" id="PIRNR004862"/>
    </source>
</evidence>
<dbReference type="InterPro" id="IPR043427">
    <property type="entry name" value="YscJ/FliF"/>
</dbReference>
<evidence type="ECO:0000256" key="8">
    <source>
        <dbReference type="ARBA" id="ARBA00023143"/>
    </source>
</evidence>